<organism evidence="2 3">
    <name type="scientific">Cohnella yongneupensis</name>
    <dbReference type="NCBI Taxonomy" id="425006"/>
    <lineage>
        <taxon>Bacteria</taxon>
        <taxon>Bacillati</taxon>
        <taxon>Bacillota</taxon>
        <taxon>Bacilli</taxon>
        <taxon>Bacillales</taxon>
        <taxon>Paenibacillaceae</taxon>
        <taxon>Cohnella</taxon>
    </lineage>
</organism>
<keyword evidence="3" id="KW-1185">Reference proteome</keyword>
<comment type="caution">
    <text evidence="2">The sequence shown here is derived from an EMBL/GenBank/DDBJ whole genome shotgun (WGS) entry which is preliminary data.</text>
</comment>
<feature type="transmembrane region" description="Helical" evidence="1">
    <location>
        <begin position="54"/>
        <end position="72"/>
    </location>
</feature>
<feature type="transmembrane region" description="Helical" evidence="1">
    <location>
        <begin position="79"/>
        <end position="98"/>
    </location>
</feature>
<reference evidence="3" key="1">
    <citation type="journal article" date="2019" name="Int. J. Syst. Evol. Microbiol.">
        <title>The Global Catalogue of Microorganisms (GCM) 10K type strain sequencing project: providing services to taxonomists for standard genome sequencing and annotation.</title>
        <authorList>
            <consortium name="The Broad Institute Genomics Platform"/>
            <consortium name="The Broad Institute Genome Sequencing Center for Infectious Disease"/>
            <person name="Wu L."/>
            <person name="Ma J."/>
        </authorList>
    </citation>
    <scope>NUCLEOTIDE SEQUENCE [LARGE SCALE GENOMIC DNA]</scope>
    <source>
        <strain evidence="3">CGMCC 1.18578</strain>
    </source>
</reference>
<feature type="transmembrane region" description="Helical" evidence="1">
    <location>
        <begin position="7"/>
        <end position="24"/>
    </location>
</feature>
<protein>
    <submittedName>
        <fullName evidence="2">Uncharacterized protein</fullName>
    </submittedName>
</protein>
<keyword evidence="1" id="KW-1133">Transmembrane helix</keyword>
<feature type="transmembrane region" description="Helical" evidence="1">
    <location>
        <begin position="104"/>
        <end position="126"/>
    </location>
</feature>
<sequence length="144" mass="15378">MSTLVKVRLISAAVILISIFLPYMKLGDGFLSLSVSPFKMITTGVSWDVEGIKAVGLFFSIVPALGLLTLLLRKSRVAGITFGIISTLMSLLMIVILKNAFEDWLFTVTAGYGLYLAFIASIVLFISNVVKDKGAVAANASKAA</sequence>
<evidence type="ECO:0000313" key="2">
    <source>
        <dbReference type="EMBL" id="MFC5529017.1"/>
    </source>
</evidence>
<name>A0ABW0QZI0_9BACL</name>
<keyword evidence="1" id="KW-0472">Membrane</keyword>
<evidence type="ECO:0000313" key="3">
    <source>
        <dbReference type="Proteomes" id="UP001596108"/>
    </source>
</evidence>
<keyword evidence="1" id="KW-0812">Transmembrane</keyword>
<accession>A0ABW0QZI0</accession>
<dbReference type="RefSeq" id="WP_378110888.1">
    <property type="nucleotide sequence ID" value="NZ_JBHSNC010000019.1"/>
</dbReference>
<proteinExistence type="predicted"/>
<gene>
    <name evidence="2" type="ORF">ACFPQ4_06060</name>
</gene>
<evidence type="ECO:0000256" key="1">
    <source>
        <dbReference type="SAM" id="Phobius"/>
    </source>
</evidence>
<dbReference type="Proteomes" id="UP001596108">
    <property type="component" value="Unassembled WGS sequence"/>
</dbReference>
<dbReference type="EMBL" id="JBHSNC010000019">
    <property type="protein sequence ID" value="MFC5529017.1"/>
    <property type="molecule type" value="Genomic_DNA"/>
</dbReference>